<dbReference type="AlphaFoldDB" id="A0AAN9AEG1"/>
<sequence>LSLALGVEVQGEILRGLPCIKRLNQLFCRAAGTSYPSDKIEKFIDDNKALMRRMYGEFLDNIEFFQQASQSQGRVFSRQGRSAESFDDVPNIFTESYHSDDPRGESFFKHIRSRRQTTPPGSANPNNSDRYNSSISLLDISIFTGFYPVQVEDKYLTFN</sequence>
<gene>
    <name evidence="1" type="ORF">SK128_003913</name>
</gene>
<evidence type="ECO:0000313" key="1">
    <source>
        <dbReference type="EMBL" id="KAK7085808.1"/>
    </source>
</evidence>
<reference evidence="1 2" key="1">
    <citation type="submission" date="2023-11" db="EMBL/GenBank/DDBJ databases">
        <title>Halocaridina rubra genome assembly.</title>
        <authorList>
            <person name="Smith C."/>
        </authorList>
    </citation>
    <scope>NUCLEOTIDE SEQUENCE [LARGE SCALE GENOMIC DNA]</scope>
    <source>
        <strain evidence="1">EP-1</strain>
        <tissue evidence="1">Whole</tissue>
    </source>
</reference>
<dbReference type="Proteomes" id="UP001381693">
    <property type="component" value="Unassembled WGS sequence"/>
</dbReference>
<comment type="caution">
    <text evidence="1">The sequence shown here is derived from an EMBL/GenBank/DDBJ whole genome shotgun (WGS) entry which is preliminary data.</text>
</comment>
<evidence type="ECO:0000313" key="2">
    <source>
        <dbReference type="Proteomes" id="UP001381693"/>
    </source>
</evidence>
<proteinExistence type="predicted"/>
<organism evidence="1 2">
    <name type="scientific">Halocaridina rubra</name>
    <name type="common">Hawaiian red shrimp</name>
    <dbReference type="NCBI Taxonomy" id="373956"/>
    <lineage>
        <taxon>Eukaryota</taxon>
        <taxon>Metazoa</taxon>
        <taxon>Ecdysozoa</taxon>
        <taxon>Arthropoda</taxon>
        <taxon>Crustacea</taxon>
        <taxon>Multicrustacea</taxon>
        <taxon>Malacostraca</taxon>
        <taxon>Eumalacostraca</taxon>
        <taxon>Eucarida</taxon>
        <taxon>Decapoda</taxon>
        <taxon>Pleocyemata</taxon>
        <taxon>Caridea</taxon>
        <taxon>Atyoidea</taxon>
        <taxon>Atyidae</taxon>
        <taxon>Halocaridina</taxon>
    </lineage>
</organism>
<accession>A0AAN9AEG1</accession>
<name>A0AAN9AEG1_HALRR</name>
<dbReference type="EMBL" id="JAXCGZ010000568">
    <property type="protein sequence ID" value="KAK7085808.1"/>
    <property type="molecule type" value="Genomic_DNA"/>
</dbReference>
<feature type="non-terminal residue" evidence="1">
    <location>
        <position position="1"/>
    </location>
</feature>
<protein>
    <submittedName>
        <fullName evidence="1">Uncharacterized protein</fullName>
    </submittedName>
</protein>
<keyword evidence="2" id="KW-1185">Reference proteome</keyword>